<dbReference type="InterPro" id="IPR007890">
    <property type="entry name" value="CHASE2"/>
</dbReference>
<feature type="transmembrane region" description="Helical" evidence="1">
    <location>
        <begin position="154"/>
        <end position="171"/>
    </location>
</feature>
<keyword evidence="4" id="KW-1185">Reference proteome</keyword>
<feature type="domain" description="CHASE2" evidence="2">
    <location>
        <begin position="180"/>
        <end position="500"/>
    </location>
</feature>
<protein>
    <submittedName>
        <fullName evidence="3">CHASE2 domain protein</fullName>
    </submittedName>
</protein>
<evidence type="ECO:0000313" key="4">
    <source>
        <dbReference type="Proteomes" id="UP000287247"/>
    </source>
</evidence>
<feature type="transmembrane region" description="Helical" evidence="1">
    <location>
        <begin position="510"/>
        <end position="531"/>
    </location>
</feature>
<dbReference type="OrthoDB" id="444941at2"/>
<evidence type="ECO:0000259" key="2">
    <source>
        <dbReference type="SMART" id="SM01080"/>
    </source>
</evidence>
<reference evidence="4" key="1">
    <citation type="submission" date="2017-05" db="EMBL/GenBank/DDBJ databases">
        <title>Physiological properties and genetic analysis related to exopolysaccharide production of fresh-water unicellular cyanobacterium Aphanothece sacrum, Suizenji Nori, that has been cultured as a food source in Japan.</title>
        <authorList>
            <person name="Kanesaki Y."/>
            <person name="Yoshikawa S."/>
            <person name="Ohki K."/>
        </authorList>
    </citation>
    <scope>NUCLEOTIDE SEQUENCE [LARGE SCALE GENOMIC DNA]</scope>
    <source>
        <strain evidence="4">FPU1</strain>
    </source>
</reference>
<sequence>MSIYPSEQQTEIKIIFNELNLTQKQLELVKKIIKASRNQISSPQDVKEIKLPIVVEFLAQLESKSKRLSNRLKNNPEIKSEQIVTLQKIPSIIKASSQYNQKEITSSSLILTFALPIISLSLHLKSEAELETEYNINFKELVRKLQRYSNPVKNYLKVFFIALLLFFPIIMERITSLEVFLKWELKVFDTLTQRKPFEKPDSHLLIVEVTDDDLQRYGYPIPDNTLSQLINRLQRHQPAIIGINILRLNKVENDDKVIYVCNHQIETNDPNSRGDSAPSDVSNDHIGFSDIIEDSDNVIRRHLLFQKPYATSPCQTPFSFSFLLAAYYLEDKGIEPKTTVEGYTKLGQTVLKKITNHTWEQSINWNIITKNFFQWFNINPGFYQKEDLGGYQLLLNYRFTKDKSIATRLPFNSVMENKFSSDTIKDKVIIVGYTQKIYSQDVSTPSSSFSYKQIPVVELQAQMVSQIISAVLDKRPLLSFFPKWVEFLCINIILIIGGLIAWIFHNNWTGLLLSNSAAIVILVIFSWILLISGYWIPLVRSILAFMISNIGTILFLNKFR</sequence>
<evidence type="ECO:0000256" key="1">
    <source>
        <dbReference type="SAM" id="Phobius"/>
    </source>
</evidence>
<dbReference type="RefSeq" id="WP_125061143.1">
    <property type="nucleotide sequence ID" value="NZ_BDQK01000014.1"/>
</dbReference>
<comment type="caution">
    <text evidence="3">The sequence shown here is derived from an EMBL/GenBank/DDBJ whole genome shotgun (WGS) entry which is preliminary data.</text>
</comment>
<proteinExistence type="predicted"/>
<name>A0A401IKW2_APHSA</name>
<dbReference type="SMART" id="SM01080">
    <property type="entry name" value="CHASE2"/>
    <property type="match status" value="1"/>
</dbReference>
<gene>
    <name evidence="3" type="ORF">AsFPU1_3314</name>
</gene>
<feature type="transmembrane region" description="Helical" evidence="1">
    <location>
        <begin position="538"/>
        <end position="556"/>
    </location>
</feature>
<feature type="transmembrane region" description="Helical" evidence="1">
    <location>
        <begin position="484"/>
        <end position="504"/>
    </location>
</feature>
<organism evidence="3 4">
    <name type="scientific">Aphanothece sacrum FPU1</name>
    <dbReference type="NCBI Taxonomy" id="1920663"/>
    <lineage>
        <taxon>Bacteria</taxon>
        <taxon>Bacillati</taxon>
        <taxon>Cyanobacteriota</taxon>
        <taxon>Cyanophyceae</taxon>
        <taxon>Oscillatoriophycideae</taxon>
        <taxon>Chroococcales</taxon>
        <taxon>Aphanothecaceae</taxon>
        <taxon>Aphanothece</taxon>
    </lineage>
</organism>
<evidence type="ECO:0000313" key="3">
    <source>
        <dbReference type="EMBL" id="GBF81892.1"/>
    </source>
</evidence>
<dbReference type="Pfam" id="PF05226">
    <property type="entry name" value="CHASE2"/>
    <property type="match status" value="1"/>
</dbReference>
<keyword evidence="1" id="KW-1133">Transmembrane helix</keyword>
<dbReference type="AlphaFoldDB" id="A0A401IKW2"/>
<accession>A0A401IKW2</accession>
<keyword evidence="1" id="KW-0472">Membrane</keyword>
<keyword evidence="1" id="KW-0812">Transmembrane</keyword>
<dbReference type="EMBL" id="BDQK01000014">
    <property type="protein sequence ID" value="GBF81892.1"/>
    <property type="molecule type" value="Genomic_DNA"/>
</dbReference>
<dbReference type="Proteomes" id="UP000287247">
    <property type="component" value="Unassembled WGS sequence"/>
</dbReference>